<organism evidence="2 3">
    <name type="scientific">Aliivibrio sifiae</name>
    <dbReference type="NCBI Taxonomy" id="566293"/>
    <lineage>
        <taxon>Bacteria</taxon>
        <taxon>Pseudomonadati</taxon>
        <taxon>Pseudomonadota</taxon>
        <taxon>Gammaproteobacteria</taxon>
        <taxon>Vibrionales</taxon>
        <taxon>Vibrionaceae</taxon>
        <taxon>Aliivibrio</taxon>
    </lineage>
</organism>
<reference evidence="2 3" key="1">
    <citation type="submission" date="2016-12" db="EMBL/GenBank/DDBJ databases">
        <title>Diversity of luminous bacteria.</title>
        <authorList>
            <person name="Yoshizawa S."/>
            <person name="Kogure K."/>
        </authorList>
    </citation>
    <scope>NUCLEOTIDE SEQUENCE [LARGE SCALE GENOMIC DNA]</scope>
    <source>
        <strain evidence="2 3">ATCC 33715</strain>
    </source>
</reference>
<name>A0A2S7XCL1_9GAMM</name>
<dbReference type="InterPro" id="IPR006073">
    <property type="entry name" value="GTP-bd"/>
</dbReference>
<dbReference type="GO" id="GO:0030488">
    <property type="term" value="P:tRNA methylation"/>
    <property type="evidence" value="ECO:0007669"/>
    <property type="project" value="TreeGrafter"/>
</dbReference>
<evidence type="ECO:0000259" key="1">
    <source>
        <dbReference type="Pfam" id="PF01926"/>
    </source>
</evidence>
<feature type="domain" description="G" evidence="1">
    <location>
        <begin position="42"/>
        <end position="136"/>
    </location>
</feature>
<dbReference type="Proteomes" id="UP000239263">
    <property type="component" value="Unassembled WGS sequence"/>
</dbReference>
<dbReference type="GO" id="GO:0002098">
    <property type="term" value="P:tRNA wobble uridine modification"/>
    <property type="evidence" value="ECO:0007669"/>
    <property type="project" value="TreeGrafter"/>
</dbReference>
<sequence>MNKPPNLFLQLEEDINLASLNPNTQNLLLRNLNTLKTTQLNIMIVGATGAGKSSTINALFNMDIATVGTSSSPETSNITAYTLHNLVLWDSAGLGDGYTNDKQHAKAIKQKLKERTKDGELLIDLVLVIIDGSTRDLGTPVTLINNVILPSIGDNPNERILVAINQADIAQKGRDAWDYDNNHPTPASAAFLDDKIVSLKQRLFESSKLTISPIYYVAGFHDGEHQQLPYNLSKLLLLIVEHTPKNKRVILANRTLSTKQSAWQYDDEHCDYNQKTRHHLWEGIMDSIHHGADIGSDIGFVFGRTGELIGALIGGTLGAISGGLRSLFRL</sequence>
<dbReference type="PANTHER" id="PTHR42714">
    <property type="entry name" value="TRNA MODIFICATION GTPASE GTPBP3"/>
    <property type="match status" value="1"/>
</dbReference>
<dbReference type="SUPFAM" id="SSF52540">
    <property type="entry name" value="P-loop containing nucleoside triphosphate hydrolases"/>
    <property type="match status" value="1"/>
</dbReference>
<dbReference type="PANTHER" id="PTHR42714:SF2">
    <property type="entry name" value="TRNA MODIFICATION GTPASE GTPBP3, MITOCHONDRIAL"/>
    <property type="match status" value="1"/>
</dbReference>
<accession>A0A2S7XCL1</accession>
<dbReference type="AlphaFoldDB" id="A0A2S7XCL1"/>
<protein>
    <submittedName>
        <fullName evidence="2">GTPase</fullName>
    </submittedName>
</protein>
<evidence type="ECO:0000313" key="2">
    <source>
        <dbReference type="EMBL" id="PQJ89108.1"/>
    </source>
</evidence>
<dbReference type="InterPro" id="IPR027417">
    <property type="entry name" value="P-loop_NTPase"/>
</dbReference>
<gene>
    <name evidence="2" type="ORF">BTO22_05710</name>
</gene>
<proteinExistence type="predicted"/>
<evidence type="ECO:0000313" key="3">
    <source>
        <dbReference type="Proteomes" id="UP000239263"/>
    </source>
</evidence>
<dbReference type="OrthoDB" id="9255830at2"/>
<dbReference type="EMBL" id="MSCO01000001">
    <property type="protein sequence ID" value="PQJ89108.1"/>
    <property type="molecule type" value="Genomic_DNA"/>
</dbReference>
<dbReference type="GO" id="GO:0005829">
    <property type="term" value="C:cytosol"/>
    <property type="evidence" value="ECO:0007669"/>
    <property type="project" value="TreeGrafter"/>
</dbReference>
<dbReference type="Pfam" id="PF01926">
    <property type="entry name" value="MMR_HSR1"/>
    <property type="match status" value="1"/>
</dbReference>
<dbReference type="Gene3D" id="3.40.50.300">
    <property type="entry name" value="P-loop containing nucleotide triphosphate hydrolases"/>
    <property type="match status" value="1"/>
</dbReference>
<dbReference type="RefSeq" id="WP_105054651.1">
    <property type="nucleotide sequence ID" value="NZ_CAWNRT010000001.1"/>
</dbReference>
<comment type="caution">
    <text evidence="2">The sequence shown here is derived from an EMBL/GenBank/DDBJ whole genome shotgun (WGS) entry which is preliminary data.</text>
</comment>
<dbReference type="GO" id="GO:0005525">
    <property type="term" value="F:GTP binding"/>
    <property type="evidence" value="ECO:0007669"/>
    <property type="project" value="InterPro"/>
</dbReference>